<proteinExistence type="predicted"/>
<feature type="disulfide bond" evidence="14">
    <location>
        <begin position="1121"/>
        <end position="1133"/>
    </location>
</feature>
<dbReference type="InterPro" id="IPR000742">
    <property type="entry name" value="EGF"/>
</dbReference>
<keyword evidence="11" id="KW-0325">Glycoprotein</keyword>
<dbReference type="Pfam" id="PF00431">
    <property type="entry name" value="CUB"/>
    <property type="match status" value="1"/>
</dbReference>
<keyword evidence="6" id="KW-0677">Repeat</keyword>
<evidence type="ECO:0000256" key="8">
    <source>
        <dbReference type="ARBA" id="ARBA00022989"/>
    </source>
</evidence>
<dbReference type="Gene3D" id="2.10.25.10">
    <property type="entry name" value="Laminin"/>
    <property type="match status" value="6"/>
</dbReference>
<feature type="disulfide bond" evidence="14">
    <location>
        <begin position="2007"/>
        <end position="2016"/>
    </location>
</feature>
<dbReference type="GO" id="GO:0048513">
    <property type="term" value="P:animal organ development"/>
    <property type="evidence" value="ECO:0007669"/>
    <property type="project" value="UniProtKB-ARBA"/>
</dbReference>
<dbReference type="GO" id="GO:0005604">
    <property type="term" value="C:basement membrane"/>
    <property type="evidence" value="ECO:0007669"/>
    <property type="project" value="UniProtKB-ARBA"/>
</dbReference>
<comment type="caution">
    <text evidence="13">Lacks conserved residue(s) required for the propagation of feature annotation.</text>
</comment>
<dbReference type="PROSITE" id="PS00022">
    <property type="entry name" value="EGF_1"/>
    <property type="match status" value="3"/>
</dbReference>
<feature type="chain" id="PRO_5029863271" description="MEGF8" evidence="16">
    <location>
        <begin position="25"/>
        <end position="2492"/>
    </location>
</feature>
<dbReference type="Pfam" id="PF00053">
    <property type="entry name" value="EGF_laminin"/>
    <property type="match status" value="2"/>
</dbReference>
<dbReference type="GO" id="GO:0048731">
    <property type="term" value="P:system development"/>
    <property type="evidence" value="ECO:0007669"/>
    <property type="project" value="UniProtKB-ARBA"/>
</dbReference>
<keyword evidence="21" id="KW-1185">Reference proteome</keyword>
<evidence type="ECO:0000256" key="9">
    <source>
        <dbReference type="ARBA" id="ARBA00023136"/>
    </source>
</evidence>
<evidence type="ECO:0000256" key="11">
    <source>
        <dbReference type="ARBA" id="ARBA00023180"/>
    </source>
</evidence>
<evidence type="ECO:0000256" key="2">
    <source>
        <dbReference type="ARBA" id="ARBA00022441"/>
    </source>
</evidence>
<accession>A0A7J7J826</accession>
<evidence type="ECO:0000256" key="5">
    <source>
        <dbReference type="ARBA" id="ARBA00022729"/>
    </source>
</evidence>
<dbReference type="Gene3D" id="2.60.120.290">
    <property type="entry name" value="Spermadhesin, CUB domain"/>
    <property type="match status" value="1"/>
</dbReference>
<dbReference type="EMBL" id="VXIV02002936">
    <property type="protein sequence ID" value="KAF6021914.1"/>
    <property type="molecule type" value="Genomic_DNA"/>
</dbReference>
<dbReference type="SMART" id="SM00181">
    <property type="entry name" value="EGF"/>
    <property type="match status" value="6"/>
</dbReference>
<evidence type="ECO:0000256" key="10">
    <source>
        <dbReference type="ARBA" id="ARBA00023157"/>
    </source>
</evidence>
<dbReference type="Pfam" id="PF24973">
    <property type="entry name" value="EGF_LMN_ATRN"/>
    <property type="match status" value="2"/>
</dbReference>
<dbReference type="PANTHER" id="PTHR46093:SF16">
    <property type="entry name" value="MULTIPLE EGF-LIKE-DOMAINS 8"/>
    <property type="match status" value="1"/>
</dbReference>
<evidence type="ECO:0000259" key="19">
    <source>
        <dbReference type="PROSITE" id="PS50027"/>
    </source>
</evidence>
<evidence type="ECO:0000256" key="15">
    <source>
        <dbReference type="SAM" id="Phobius"/>
    </source>
</evidence>
<evidence type="ECO:0000256" key="14">
    <source>
        <dbReference type="PROSITE-ProRule" id="PRU00460"/>
    </source>
</evidence>
<dbReference type="CDD" id="cd00041">
    <property type="entry name" value="CUB"/>
    <property type="match status" value="1"/>
</dbReference>
<dbReference type="InterPro" id="IPR002049">
    <property type="entry name" value="LE_dom"/>
</dbReference>
<dbReference type="InterPro" id="IPR056737">
    <property type="entry name" value="Beta-prop_ATRN-MKLN-like"/>
</dbReference>
<evidence type="ECO:0000256" key="13">
    <source>
        <dbReference type="PROSITE-ProRule" id="PRU00076"/>
    </source>
</evidence>
<keyword evidence="3 13" id="KW-0245">EGF-like domain</keyword>
<dbReference type="SMART" id="SM00423">
    <property type="entry name" value="PSI"/>
    <property type="match status" value="6"/>
</dbReference>
<comment type="caution">
    <text evidence="20">The sequence shown here is derived from an EMBL/GenBank/DDBJ whole genome shotgun (WGS) entry which is preliminary data.</text>
</comment>
<name>A0A7J7J826_BUGNE</name>
<evidence type="ECO:0000313" key="20">
    <source>
        <dbReference type="EMBL" id="KAF6021914.1"/>
    </source>
</evidence>
<dbReference type="CDD" id="cd00055">
    <property type="entry name" value="EGF_Lam"/>
    <property type="match status" value="4"/>
</dbReference>
<dbReference type="SUPFAM" id="SSF117281">
    <property type="entry name" value="Kelch motif"/>
    <property type="match status" value="3"/>
</dbReference>
<dbReference type="PROSITE" id="PS01248">
    <property type="entry name" value="EGF_LAM_1"/>
    <property type="match status" value="3"/>
</dbReference>
<feature type="disulfide bond" evidence="14">
    <location>
        <begin position="1123"/>
        <end position="1140"/>
    </location>
</feature>
<protein>
    <recommendedName>
        <fullName evidence="22">MEGF8</fullName>
    </recommendedName>
</protein>
<feature type="disulfide bond" evidence="14">
    <location>
        <begin position="2019"/>
        <end position="2033"/>
    </location>
</feature>
<dbReference type="Pfam" id="PF24981">
    <property type="entry name" value="Beta-prop_ATRN-LZTR1"/>
    <property type="match status" value="2"/>
</dbReference>
<dbReference type="PROSITE" id="PS01180">
    <property type="entry name" value="CUB"/>
    <property type="match status" value="1"/>
</dbReference>
<evidence type="ECO:0008006" key="22">
    <source>
        <dbReference type="Google" id="ProtNLM"/>
    </source>
</evidence>
<keyword evidence="2" id="KW-0880">Kelch repeat</keyword>
<dbReference type="PROSITE" id="PS01186">
    <property type="entry name" value="EGF_2"/>
    <property type="match status" value="1"/>
</dbReference>
<keyword evidence="8 15" id="KW-1133">Transmembrane helix</keyword>
<keyword evidence="7" id="KW-0106">Calcium</keyword>
<dbReference type="FunFam" id="2.10.25.10:FF:000202">
    <property type="entry name" value="Multiple epidermal growth factor-like domains 8"/>
    <property type="match status" value="1"/>
</dbReference>
<dbReference type="PROSITE" id="PS50026">
    <property type="entry name" value="EGF_3"/>
    <property type="match status" value="1"/>
</dbReference>
<evidence type="ECO:0000256" key="6">
    <source>
        <dbReference type="ARBA" id="ARBA00022737"/>
    </source>
</evidence>
<evidence type="ECO:0000256" key="4">
    <source>
        <dbReference type="ARBA" id="ARBA00022692"/>
    </source>
</evidence>
<gene>
    <name evidence="20" type="ORF">EB796_019777</name>
</gene>
<keyword evidence="10 14" id="KW-1015">Disulfide bond</keyword>
<evidence type="ECO:0000256" key="7">
    <source>
        <dbReference type="ARBA" id="ARBA00022837"/>
    </source>
</evidence>
<dbReference type="InterPro" id="IPR056863">
    <property type="entry name" value="LMN_ATRN_NET-like_EGF"/>
</dbReference>
<evidence type="ECO:0000256" key="12">
    <source>
        <dbReference type="ARBA" id="ARBA00023292"/>
    </source>
</evidence>
<feature type="domain" description="CUB" evidence="17">
    <location>
        <begin position="27"/>
        <end position="143"/>
    </location>
</feature>
<dbReference type="InterPro" id="IPR035914">
    <property type="entry name" value="Sperma_CUB_dom_sf"/>
</dbReference>
<evidence type="ECO:0000256" key="3">
    <source>
        <dbReference type="ARBA" id="ARBA00022536"/>
    </source>
</evidence>
<dbReference type="GO" id="GO:0005509">
    <property type="term" value="F:calcium ion binding"/>
    <property type="evidence" value="ECO:0007669"/>
    <property type="project" value="InterPro"/>
</dbReference>
<dbReference type="Proteomes" id="UP000593567">
    <property type="component" value="Unassembled WGS sequence"/>
</dbReference>
<dbReference type="OrthoDB" id="263283at2759"/>
<dbReference type="GO" id="GO:0016020">
    <property type="term" value="C:membrane"/>
    <property type="evidence" value="ECO:0007669"/>
    <property type="project" value="UniProtKB-SubCell"/>
</dbReference>
<dbReference type="PROSITE" id="PS50027">
    <property type="entry name" value="EGF_LAM_2"/>
    <property type="match status" value="2"/>
</dbReference>
<feature type="transmembrane region" description="Helical" evidence="15">
    <location>
        <begin position="2349"/>
        <end position="2371"/>
    </location>
</feature>
<reference evidence="20" key="1">
    <citation type="submission" date="2020-06" db="EMBL/GenBank/DDBJ databases">
        <title>Draft genome of Bugula neritina, a colonial animal packing powerful symbionts and potential medicines.</title>
        <authorList>
            <person name="Rayko M."/>
        </authorList>
    </citation>
    <scope>NUCLEOTIDE SEQUENCE [LARGE SCALE GENOMIC DNA]</scope>
    <source>
        <strain evidence="20">Kwan_BN1</strain>
    </source>
</reference>
<dbReference type="SMART" id="SM00179">
    <property type="entry name" value="EGF_CA"/>
    <property type="match status" value="2"/>
</dbReference>
<feature type="signal peptide" evidence="16">
    <location>
        <begin position="1"/>
        <end position="24"/>
    </location>
</feature>
<dbReference type="SUPFAM" id="SSF57196">
    <property type="entry name" value="EGF/Laminin"/>
    <property type="match status" value="3"/>
</dbReference>
<evidence type="ECO:0000313" key="21">
    <source>
        <dbReference type="Proteomes" id="UP000593567"/>
    </source>
</evidence>
<evidence type="ECO:0000259" key="17">
    <source>
        <dbReference type="PROSITE" id="PS01180"/>
    </source>
</evidence>
<dbReference type="InterPro" id="IPR016201">
    <property type="entry name" value="PSI"/>
</dbReference>
<dbReference type="InterPro" id="IPR000859">
    <property type="entry name" value="CUB_dom"/>
</dbReference>
<keyword evidence="12 14" id="KW-0424">Laminin EGF-like domain</keyword>
<feature type="domain" description="Laminin EGF-like" evidence="19">
    <location>
        <begin position="1973"/>
        <end position="2035"/>
    </location>
</feature>
<dbReference type="InterPro" id="IPR015915">
    <property type="entry name" value="Kelch-typ_b-propeller"/>
</dbReference>
<comment type="subcellular location">
    <subcellularLocation>
        <location evidence="1">Membrane</location>
        <topology evidence="1">Single-pass type I membrane protein</topology>
    </subcellularLocation>
</comment>
<evidence type="ECO:0000259" key="18">
    <source>
        <dbReference type="PROSITE" id="PS50026"/>
    </source>
</evidence>
<dbReference type="SUPFAM" id="SSF49854">
    <property type="entry name" value="Spermadhesin, CUB domain"/>
    <property type="match status" value="1"/>
</dbReference>
<dbReference type="Gene3D" id="2.120.10.80">
    <property type="entry name" value="Kelch-type beta propeller"/>
    <property type="match status" value="3"/>
</dbReference>
<feature type="disulfide bond" evidence="14">
    <location>
        <begin position="1142"/>
        <end position="1151"/>
    </location>
</feature>
<dbReference type="InterPro" id="IPR001881">
    <property type="entry name" value="EGF-like_Ca-bd_dom"/>
</dbReference>
<evidence type="ECO:0000256" key="1">
    <source>
        <dbReference type="ARBA" id="ARBA00004479"/>
    </source>
</evidence>
<organism evidence="20 21">
    <name type="scientific">Bugula neritina</name>
    <name type="common">Brown bryozoan</name>
    <name type="synonym">Sertularia neritina</name>
    <dbReference type="NCBI Taxonomy" id="10212"/>
    <lineage>
        <taxon>Eukaryota</taxon>
        <taxon>Metazoa</taxon>
        <taxon>Spiralia</taxon>
        <taxon>Lophotrochozoa</taxon>
        <taxon>Bryozoa</taxon>
        <taxon>Gymnolaemata</taxon>
        <taxon>Cheilostomatida</taxon>
        <taxon>Flustrina</taxon>
        <taxon>Buguloidea</taxon>
        <taxon>Bugulidae</taxon>
        <taxon>Bugula</taxon>
    </lineage>
</organism>
<dbReference type="SMART" id="SM00042">
    <property type="entry name" value="CUB"/>
    <property type="match status" value="1"/>
</dbReference>
<dbReference type="SMART" id="SM00180">
    <property type="entry name" value="EGF_Lam"/>
    <property type="match status" value="6"/>
</dbReference>
<feature type="disulfide bond" evidence="14">
    <location>
        <begin position="1154"/>
        <end position="1168"/>
    </location>
</feature>
<sequence length="2492" mass="274868">MSKWRTQLQLVLLIIECCLLSIYAHHCSLNVEHQLNVTTNVQTLDILRTQDDGYATDITCEWLLKAPSADHAIRLSITKLDTECSWDRLYLYDGKSFQDKLLGVYSGSMLPRDVYATSGFMLIYFFSDYSGTFTGFQLEYSLTNSDTLEVIGEIDRCGTNAECNTQFGLNQCNAVTKKCDCQGNYMGLFCELEMFQSRLYSHGWNLLSVNTKAMSRTGHAIAAFSDTLYLFGGYDFTTSHNDLYTSSDMYTFHLVTPASPVKPDGRHSHQMVTQLSDQLLYVDIGVQGDPGALYGTESVYVHGGVLNGGSLSNQLWQYSIADNSWTKLPDSPLAVANHVMVAIDNRWLFTHGGYSHSQSDSPISDMYVYDTKERTWRKENYANGYKPSLRLAGHTAVVSDYIIYIYGGYTQKNARFLSMQNVLWKYDVRERIWSEVRSVGRDLPPLVFHAAALYNNKMVVHGGSTNSSNQCLNSRIFIFDVSCQQWLNIAGSANDTQLHRHAGQYGHSIHVQDNTLYVYGGTQGSLTYDVISIGLGDIISQSPLGCNPCDKQSTCQSCALLSSCKWCAAESSCTADACSKMFRGNNSGIHNISQCVTEDKPAGWYYTVYSHPANHSQPDEVHLATNSRIVWHSDSLDYVCQDCPSSMLARGHIFEDPDNPSTEFWFTAIRNMANLTKVLGNVTKVKVAELDSPVSHSDSPVSSSDVLRGFETGYMQYEAAQQPIENTIHSAIVGIVRKDTLSGYTQRHLSPFSSGICSDHLNCFLCATDPACGWCDSQSACIRRSESCVDSLDWLKYSPIYCERCEDFTNCAMCTVSKANCGWLPDVHKCVRRGRRPLSIDTLDSCPKACSQRLDCAECIGTQADECIWCSTLHKCLPMDLYQLYYQYGECMHYQSSMLPSSSSTSLSSTTSLSWSVDFSGLRDTCSNCSAFLTCDSCAAGGLFCGWCSYDADPVIGVCVEGDFSGPQATDTCPSIISEAHSVEGEATWSFRECPDQLECLLGRHDCVEHAECIETRASYECHCLKGYKGEGNVSCERTCYEGCVHGTCLKLNATEFRCQCDLGWTGEACDVSCQCNEHASCTQGVGICDTCQHYTTGQFCNECVANSYGDASTKEGCRPCFCNGNADPERQCNSTTGVCNCLHNTGGDQCGECKLGYFGNPRVGEECYECYQGRTLKSNFEGSGNYISRVCHRDSVSDSASLFSWQFTLRGSQHSEFKTEDTQLMELTFQLVSVDRRSLNPVYIYSDPPNSVLNDTVAYARLTQEDVGVVISLPNAHLTVTYYIESPSIDSNLKFKVNSRNCTTDDTAPGGGLCHSPVNCPPDEFQSCDPLLPHVSPRHQHAVASTEELIVIHGGVTPRSVLLDDVYVIKKNSQIFSNISVSSERPSPRYGHSLTCFENSCYLYGGVLSPSPLTLSNEFWKLTIDTDRLTWTKIEHQLMPPALSGHTMTSVTHDTSALLLIGGITEQLNWNMNVYVYNNSQWTAMNESGASPSGITGHSSVFDADTGLLYVLPVDLGEVLSSRLYVLDVKISAWNRLSFDNSEMIPSYSPFSFLPKPGYLARVESLRPQSDSLSLRVYSFICGRWEVVAVSLNSSINGNISGKTTLAYSHYTDAESKKMELLIVASDQNSTAISSASLPDSVDWCQLNSSSDGSGGSMIACDLQCSTHKSCYSCMSTPPHCIGNMSCVWNGTLCRDISMSSPSVGKLCESRDQCSTYTDCLDCSRHHWCSWVQQTGSTKGFCSHQLEANLQNSGNKPFASIGCYNASLLNTCHNCLTHNFPTSPSYLWSVSKHKCLDYNLGAILDGGHLGNVIVNASSCPSNCSSYEQCSSCLSQPHCGWCSVQGSQSGDGLCLEGSSSNSSLCTPSQLRIDVKVEQWNYRACPLENECLNRHHSCDIRVQSCIDLPHGFECVCKSGYITVVDKEDENYKGACSNYHKLRYAGHYYEPYPLCIPTCQGGCGEQGCCADIDSCHCNIGYVGENCELNCGCYNNSYCPVNDLSNCLKCRNNTTGRRCEYCLPGYTGNPSQSIACVSCSDACNGRSDTCTGNLPTSNSGPWLDQDMRCLACTGNSEGNLCQSCKPGYFLSADNTCVECHCNGHGYGNLCDTATGVSCTCMNNTQSSDITQSNQCDKCTLGYLGYPLDNHQCYKLVYSDHSYCFDKNSGHHCDPLPMGSTAFYSMAILNRYAYYAVHGHKTDSRLKFLVYSGVADIYMSNSQHTFTVTYDPVLGENVVSINQSDVTSVEIGQNTKRDKRYVHSTTTTSEVESDKVDIIEIDCKDKYEIYFRFDRPMIVKLTSVEYRAVVKFPKELTDSRLSYLYVLIKSRAEGTAGSLNLMKQSPRTNMANIFVLFNITLCGLLLLACTAVVFWKLRQLQRIRQLQAIRGEELNAMAERAFSSKMVFIDNSRHQGGASNFPQFNVVPLALEPIANSSAVVATTLMILPGDDSTAVKATMASVLLTWRLSLPPAAKNRDSLRAEGGDAPEVAETTL</sequence>
<evidence type="ECO:0000256" key="16">
    <source>
        <dbReference type="SAM" id="SignalP"/>
    </source>
</evidence>
<feature type="domain" description="Laminin EGF-like" evidence="19">
    <location>
        <begin position="1121"/>
        <end position="1170"/>
    </location>
</feature>
<keyword evidence="5 16" id="KW-0732">Signal</keyword>
<keyword evidence="9 15" id="KW-0472">Membrane</keyword>
<dbReference type="PANTHER" id="PTHR46093">
    <property type="entry name" value="ACYL-COA-BINDING DOMAIN-CONTAINING PROTEIN 5"/>
    <property type="match status" value="1"/>
</dbReference>
<keyword evidence="4 15" id="KW-0812">Transmembrane</keyword>
<dbReference type="FunFam" id="2.10.25.10:FF:000188">
    <property type="entry name" value="Laminin subunit gamma 2"/>
    <property type="match status" value="1"/>
</dbReference>
<feature type="domain" description="EGF-like" evidence="18">
    <location>
        <begin position="996"/>
        <end position="1037"/>
    </location>
</feature>